<comment type="caution">
    <text evidence="1">The sequence shown here is derived from an EMBL/GenBank/DDBJ whole genome shotgun (WGS) entry which is preliminary data.</text>
</comment>
<protein>
    <submittedName>
        <fullName evidence="1">Uncharacterized protein</fullName>
    </submittedName>
</protein>
<dbReference type="EMBL" id="BAABDC010000002">
    <property type="protein sequence ID" value="GAA3698477.1"/>
    <property type="molecule type" value="Genomic_DNA"/>
</dbReference>
<proteinExistence type="predicted"/>
<sequence length="74" mass="7957">MRDLEPLVAQHDPKHLGECEVVVDDQNPTLHDRLLPGNADHAAPYVLTKSSHTPDRPLTLLGSSVVEQAGVSPA</sequence>
<evidence type="ECO:0000313" key="1">
    <source>
        <dbReference type="EMBL" id="GAA3698477.1"/>
    </source>
</evidence>
<evidence type="ECO:0000313" key="2">
    <source>
        <dbReference type="Proteomes" id="UP001501468"/>
    </source>
</evidence>
<keyword evidence="2" id="KW-1185">Reference proteome</keyword>
<accession>A0ABP7CZ84</accession>
<organism evidence="1 2">
    <name type="scientific">Terrabacter ginsenosidimutans</name>
    <dbReference type="NCBI Taxonomy" id="490575"/>
    <lineage>
        <taxon>Bacteria</taxon>
        <taxon>Bacillati</taxon>
        <taxon>Actinomycetota</taxon>
        <taxon>Actinomycetes</taxon>
        <taxon>Micrococcales</taxon>
        <taxon>Intrasporangiaceae</taxon>
        <taxon>Terrabacter</taxon>
    </lineage>
</organism>
<gene>
    <name evidence="1" type="ORF">GCM10022399_13610</name>
</gene>
<dbReference type="Proteomes" id="UP001501468">
    <property type="component" value="Unassembled WGS sequence"/>
</dbReference>
<name>A0ABP7CZ84_9MICO</name>
<reference evidence="2" key="1">
    <citation type="journal article" date="2019" name="Int. J. Syst. Evol. Microbiol.">
        <title>The Global Catalogue of Microorganisms (GCM) 10K type strain sequencing project: providing services to taxonomists for standard genome sequencing and annotation.</title>
        <authorList>
            <consortium name="The Broad Institute Genomics Platform"/>
            <consortium name="The Broad Institute Genome Sequencing Center for Infectious Disease"/>
            <person name="Wu L."/>
            <person name="Ma J."/>
        </authorList>
    </citation>
    <scope>NUCLEOTIDE SEQUENCE [LARGE SCALE GENOMIC DNA]</scope>
    <source>
        <strain evidence="2">JCM 17125</strain>
    </source>
</reference>